<dbReference type="PROSITE" id="PS51125">
    <property type="entry name" value="NHL"/>
    <property type="match status" value="1"/>
</dbReference>
<evidence type="ECO:0000256" key="4">
    <source>
        <dbReference type="SAM" id="Coils"/>
    </source>
</evidence>
<dbReference type="PROSITE" id="PS50119">
    <property type="entry name" value="ZF_BBOX"/>
    <property type="match status" value="2"/>
</dbReference>
<accession>A0A8B8BS81</accession>
<dbReference type="SUPFAM" id="SSF101898">
    <property type="entry name" value="NHL repeat"/>
    <property type="match status" value="2"/>
</dbReference>
<evidence type="ECO:0000259" key="5">
    <source>
        <dbReference type="PROSITE" id="PS50119"/>
    </source>
</evidence>
<keyword evidence="1" id="KW-0677">Repeat</keyword>
<name>A0A8B8BS81_CRAVI</name>
<dbReference type="KEGG" id="cvn:111112576"/>
<dbReference type="SUPFAM" id="SSF57845">
    <property type="entry name" value="B-box zinc-binding domain"/>
    <property type="match status" value="1"/>
</dbReference>
<dbReference type="PANTHER" id="PTHR24104">
    <property type="entry name" value="E3 UBIQUITIN-PROTEIN LIGASE NHLRC1-RELATED"/>
    <property type="match status" value="1"/>
</dbReference>
<dbReference type="InterPro" id="IPR000315">
    <property type="entry name" value="Znf_B-box"/>
</dbReference>
<keyword evidence="6" id="KW-1185">Reference proteome</keyword>
<feature type="coiled-coil region" evidence="4">
    <location>
        <begin position="648"/>
        <end position="686"/>
    </location>
</feature>
<dbReference type="Proteomes" id="UP000694844">
    <property type="component" value="Chromosome 9"/>
</dbReference>
<keyword evidence="4" id="KW-0175">Coiled coil</keyword>
<dbReference type="InterPro" id="IPR050952">
    <property type="entry name" value="TRIM-NHL_E3_ligases"/>
</dbReference>
<feature type="domain" description="B box-type" evidence="5">
    <location>
        <begin position="61"/>
        <end position="103"/>
    </location>
</feature>
<sequence length="1049" mass="118604">MDPRHSAQDVVRCALCRDAVAPLYCNVCHTHLCGDCVEKHFSDKSKVHNVVPLEQFLSTLNYPNKCPTHPTKQCELHCEQCDIPICTSCISSGIHIGHKQLEIFADFESKKEVLRRDLQELEKSIFSKYQESAAIIKTQKTDQLKHSQKLTAELHKQGEALHREINTIIQRKQAEIDEMNAQHLAAIQKQEYETNKALHEIKQVIQDLKSLLDTSDVGLVSKYRSRIAEFRKLPHKLKISLPNLLPQKINREELLKQFGSINPLSIETEEQIYTVPSPGAESSPPARPLLDVPRLITYIPTTVYGSLYYVSCLSDEEIWTRGDNKIMKLYNLKGELLKSVQTKSGNDPRDIAVTRSGGLVYADYVDRSINLVSGTQKLFSRLVSGTKIQTLITLRGWRPCYLCSTASGDLLVIMTSDNRKQTKVVRYSGSTEKQIIQYDDQGKPLYSSGGLLNIKYLSENRNLDICVADYDARAVVVVSAAGKLRFRYTGPPSTPGESFSPFGITTDSQANILTSDCDNHCIHIIDQDGHFLRSIHNCGLWYPRGLCVDSQDYLFVAELTGKVKKLHCISSGKHIGHKQLEIFADFESKKEVLRRDLQELEKSIFPKYQESAAIIKTQKADQLKHSQKLTSELNIQGEALHREIHTIIQRKQAEIDEMNAQHLAAIEKQEDETNKALHEIKQVIQDLKSLLDTSDVGLVSKYRSRIAEFRKLPHKLKISLPNFLPQKINSEELLKQIGSLSPLSIETEEQDYTVPAPGAESSPPARPLLDVPRLITELDTGYNLLYNVSCLSDEEIWTSGDNNKIMKLYNLKGKLLKSVQTKSGTAPWDIAVTRSGDLVYTDYEDISINLVRGTHIQTLFSRLVSGTQIQTLITLRGWRPRRLCSTSTGDLLVIMTSDEDKQTKVVRYSGSTEKQTIQWDDQGNLLYSSGAFKYLSENRNSDICVADFDARAVVVVSAAGKLRFRYTGPPSTPEESFRPFCITTDSQANILTSDYWEHRIHIIDQDGHFLRFLHNCGLQNPRGLCVDSQDFLFVAERDTGKVKKLQYFQ</sequence>
<evidence type="ECO:0000256" key="2">
    <source>
        <dbReference type="PROSITE-ProRule" id="PRU00024"/>
    </source>
</evidence>
<dbReference type="GO" id="GO:0000209">
    <property type="term" value="P:protein polyubiquitination"/>
    <property type="evidence" value="ECO:0007669"/>
    <property type="project" value="TreeGrafter"/>
</dbReference>
<keyword evidence="2" id="KW-0479">Metal-binding</keyword>
<dbReference type="SMART" id="SM00336">
    <property type="entry name" value="BBOX"/>
    <property type="match status" value="2"/>
</dbReference>
<dbReference type="GO" id="GO:0043161">
    <property type="term" value="P:proteasome-mediated ubiquitin-dependent protein catabolic process"/>
    <property type="evidence" value="ECO:0007669"/>
    <property type="project" value="TreeGrafter"/>
</dbReference>
<organism evidence="6 7">
    <name type="scientific">Crassostrea virginica</name>
    <name type="common">Eastern oyster</name>
    <dbReference type="NCBI Taxonomy" id="6565"/>
    <lineage>
        <taxon>Eukaryota</taxon>
        <taxon>Metazoa</taxon>
        <taxon>Spiralia</taxon>
        <taxon>Lophotrochozoa</taxon>
        <taxon>Mollusca</taxon>
        <taxon>Bivalvia</taxon>
        <taxon>Autobranchia</taxon>
        <taxon>Pteriomorphia</taxon>
        <taxon>Ostreida</taxon>
        <taxon>Ostreoidea</taxon>
        <taxon>Ostreidae</taxon>
        <taxon>Crassostrea</taxon>
    </lineage>
</organism>
<evidence type="ECO:0000256" key="3">
    <source>
        <dbReference type="PROSITE-ProRule" id="PRU00504"/>
    </source>
</evidence>
<keyword evidence="2" id="KW-0863">Zinc-finger</keyword>
<evidence type="ECO:0000313" key="7">
    <source>
        <dbReference type="RefSeq" id="XP_022305821.1"/>
    </source>
</evidence>
<gene>
    <name evidence="7" type="primary">LOC111112576</name>
</gene>
<dbReference type="AlphaFoldDB" id="A0A8B8BS81"/>
<evidence type="ECO:0000313" key="6">
    <source>
        <dbReference type="Proteomes" id="UP000694844"/>
    </source>
</evidence>
<keyword evidence="2" id="KW-0862">Zinc</keyword>
<dbReference type="Pfam" id="PF00643">
    <property type="entry name" value="zf-B_box"/>
    <property type="match status" value="1"/>
</dbReference>
<dbReference type="InterPro" id="IPR011042">
    <property type="entry name" value="6-blade_b-propeller_TolB-like"/>
</dbReference>
<evidence type="ECO:0000256" key="1">
    <source>
        <dbReference type="ARBA" id="ARBA00022737"/>
    </source>
</evidence>
<dbReference type="GeneID" id="111112576"/>
<dbReference type="Gene3D" id="3.30.160.60">
    <property type="entry name" value="Classic Zinc Finger"/>
    <property type="match status" value="1"/>
</dbReference>
<dbReference type="Gene3D" id="2.120.10.30">
    <property type="entry name" value="TolB, C-terminal domain"/>
    <property type="match status" value="2"/>
</dbReference>
<proteinExistence type="predicted"/>
<reference evidence="7" key="1">
    <citation type="submission" date="2025-08" db="UniProtKB">
        <authorList>
            <consortium name="RefSeq"/>
        </authorList>
    </citation>
    <scope>IDENTIFICATION</scope>
    <source>
        <tissue evidence="7">Whole sample</tissue>
    </source>
</reference>
<dbReference type="GO" id="GO:0008270">
    <property type="term" value="F:zinc ion binding"/>
    <property type="evidence" value="ECO:0007669"/>
    <property type="project" value="UniProtKB-KW"/>
</dbReference>
<dbReference type="OrthoDB" id="6128620at2759"/>
<dbReference type="RefSeq" id="XP_022305821.1">
    <property type="nucleotide sequence ID" value="XM_022450113.1"/>
</dbReference>
<feature type="domain" description="B box-type" evidence="5">
    <location>
        <begin position="8"/>
        <end position="53"/>
    </location>
</feature>
<feature type="repeat" description="NHL" evidence="3">
    <location>
        <begin position="485"/>
        <end position="528"/>
    </location>
</feature>
<feature type="coiled-coil region" evidence="4">
    <location>
        <begin position="162"/>
        <end position="189"/>
    </location>
</feature>
<dbReference type="PANTHER" id="PTHR24104:SF25">
    <property type="entry name" value="PROTEIN LIN-41"/>
    <property type="match status" value="1"/>
</dbReference>
<dbReference type="CDD" id="cd19756">
    <property type="entry name" value="Bbox2"/>
    <property type="match status" value="1"/>
</dbReference>
<dbReference type="InterPro" id="IPR001258">
    <property type="entry name" value="NHL_repeat"/>
</dbReference>
<dbReference type="GO" id="GO:0061630">
    <property type="term" value="F:ubiquitin protein ligase activity"/>
    <property type="evidence" value="ECO:0007669"/>
    <property type="project" value="TreeGrafter"/>
</dbReference>
<protein>
    <submittedName>
        <fullName evidence="7">Uncharacterized protein LOC111112576</fullName>
    </submittedName>
</protein>